<dbReference type="Proteomes" id="UP001156140">
    <property type="component" value="Unassembled WGS sequence"/>
</dbReference>
<dbReference type="Pfam" id="PF13649">
    <property type="entry name" value="Methyltransf_25"/>
    <property type="match status" value="1"/>
</dbReference>
<dbReference type="Gene3D" id="3.40.50.150">
    <property type="entry name" value="Vaccinia Virus protein VP39"/>
    <property type="match status" value="1"/>
</dbReference>
<keyword evidence="2" id="KW-0489">Methyltransferase</keyword>
<evidence type="ECO:0000259" key="1">
    <source>
        <dbReference type="Pfam" id="PF13649"/>
    </source>
</evidence>
<sequence>MKDDETLRFYAQQAQVYANRGRVAPSARLEAFLAGLPAGGDVLELGTGGGQDALTMLERGFAVSPTDGSPELAKEAEKRLGRPVAIMLFEELEAVDAYDGVWASASLLHAPREALTGILARVHRALRPGGLFMASFKGGKAEGRDTFGRFYSYLDEATLCRHYEAAGNWIPLVIETESGSGYDRQPTEWLWVTARRG</sequence>
<name>A0AA41UDH5_9HYPH</name>
<organism evidence="2 3">
    <name type="scientific">Paradevosia shaoguanensis</name>
    <dbReference type="NCBI Taxonomy" id="1335043"/>
    <lineage>
        <taxon>Bacteria</taxon>
        <taxon>Pseudomonadati</taxon>
        <taxon>Pseudomonadota</taxon>
        <taxon>Alphaproteobacteria</taxon>
        <taxon>Hyphomicrobiales</taxon>
        <taxon>Devosiaceae</taxon>
        <taxon>Paradevosia</taxon>
    </lineage>
</organism>
<gene>
    <name evidence="2" type="ORF">ML536_21110</name>
</gene>
<dbReference type="RefSeq" id="WP_281737251.1">
    <property type="nucleotide sequence ID" value="NZ_JAKETQ010000004.1"/>
</dbReference>
<dbReference type="AlphaFoldDB" id="A0AA41UDH5"/>
<reference evidence="2" key="1">
    <citation type="submission" date="2022-03" db="EMBL/GenBank/DDBJ databases">
        <title>The complete genome sequence of a Methyloterrigena soli.</title>
        <authorList>
            <person name="Zi Z."/>
        </authorList>
    </citation>
    <scope>NUCLEOTIDE SEQUENCE</scope>
    <source>
        <strain evidence="2">M48</strain>
    </source>
</reference>
<keyword evidence="2" id="KW-0808">Transferase</keyword>
<dbReference type="EMBL" id="JALAZD010000004">
    <property type="protein sequence ID" value="MCI0129342.1"/>
    <property type="molecule type" value="Genomic_DNA"/>
</dbReference>
<dbReference type="CDD" id="cd02440">
    <property type="entry name" value="AdoMet_MTases"/>
    <property type="match status" value="1"/>
</dbReference>
<evidence type="ECO:0000313" key="3">
    <source>
        <dbReference type="Proteomes" id="UP001156140"/>
    </source>
</evidence>
<keyword evidence="3" id="KW-1185">Reference proteome</keyword>
<evidence type="ECO:0000313" key="2">
    <source>
        <dbReference type="EMBL" id="MCI0129342.1"/>
    </source>
</evidence>
<dbReference type="GO" id="GO:0008168">
    <property type="term" value="F:methyltransferase activity"/>
    <property type="evidence" value="ECO:0007669"/>
    <property type="project" value="UniProtKB-KW"/>
</dbReference>
<feature type="domain" description="Methyltransferase" evidence="1">
    <location>
        <begin position="42"/>
        <end position="130"/>
    </location>
</feature>
<proteinExistence type="predicted"/>
<dbReference type="InterPro" id="IPR041698">
    <property type="entry name" value="Methyltransf_25"/>
</dbReference>
<comment type="caution">
    <text evidence="2">The sequence shown here is derived from an EMBL/GenBank/DDBJ whole genome shotgun (WGS) entry which is preliminary data.</text>
</comment>
<dbReference type="InterPro" id="IPR029063">
    <property type="entry name" value="SAM-dependent_MTases_sf"/>
</dbReference>
<protein>
    <submittedName>
        <fullName evidence="2">Class I SAM-dependent methyltransferase</fullName>
    </submittedName>
</protein>
<accession>A0AA41UDH5</accession>
<dbReference type="GO" id="GO:0032259">
    <property type="term" value="P:methylation"/>
    <property type="evidence" value="ECO:0007669"/>
    <property type="project" value="UniProtKB-KW"/>
</dbReference>
<dbReference type="SUPFAM" id="SSF53335">
    <property type="entry name" value="S-adenosyl-L-methionine-dependent methyltransferases"/>
    <property type="match status" value="1"/>
</dbReference>